<proteinExistence type="predicted"/>
<reference evidence="2" key="1">
    <citation type="submission" date="2014-09" db="EMBL/GenBank/DDBJ databases">
        <authorList>
            <person name="Magalhaes I.L.F."/>
            <person name="Oliveira U."/>
            <person name="Santos F.R."/>
            <person name="Vidigal T.H.D.A."/>
            <person name="Brescovit A.D."/>
            <person name="Santos A.J."/>
        </authorList>
    </citation>
    <scope>NUCLEOTIDE SEQUENCE</scope>
    <source>
        <tissue evidence="2">Shoot tissue taken approximately 20 cm above the soil surface</tissue>
    </source>
</reference>
<evidence type="ECO:0000313" key="2">
    <source>
        <dbReference type="EMBL" id="JAE06669.1"/>
    </source>
</evidence>
<sequence>MEKKLQGGAEEAGKRSKRSPVAATYSDRGRDGSESRVKNSRGGQGGTPRVKATSGLCAKRARVSVRRDTIQAAGRQGV</sequence>
<evidence type="ECO:0000256" key="1">
    <source>
        <dbReference type="SAM" id="MobiDB-lite"/>
    </source>
</evidence>
<dbReference type="AlphaFoldDB" id="A0A0A9F652"/>
<feature type="compositionally biased region" description="Basic and acidic residues" evidence="1">
    <location>
        <begin position="27"/>
        <end position="37"/>
    </location>
</feature>
<dbReference type="EMBL" id="GBRH01191227">
    <property type="protein sequence ID" value="JAE06669.1"/>
    <property type="molecule type" value="Transcribed_RNA"/>
</dbReference>
<accession>A0A0A9F652</accession>
<name>A0A0A9F652_ARUDO</name>
<feature type="region of interest" description="Disordered" evidence="1">
    <location>
        <begin position="1"/>
        <end position="60"/>
    </location>
</feature>
<protein>
    <submittedName>
        <fullName evidence="2">Uncharacterized protein</fullName>
    </submittedName>
</protein>
<organism evidence="2">
    <name type="scientific">Arundo donax</name>
    <name type="common">Giant reed</name>
    <name type="synonym">Donax arundinaceus</name>
    <dbReference type="NCBI Taxonomy" id="35708"/>
    <lineage>
        <taxon>Eukaryota</taxon>
        <taxon>Viridiplantae</taxon>
        <taxon>Streptophyta</taxon>
        <taxon>Embryophyta</taxon>
        <taxon>Tracheophyta</taxon>
        <taxon>Spermatophyta</taxon>
        <taxon>Magnoliopsida</taxon>
        <taxon>Liliopsida</taxon>
        <taxon>Poales</taxon>
        <taxon>Poaceae</taxon>
        <taxon>PACMAD clade</taxon>
        <taxon>Arundinoideae</taxon>
        <taxon>Arundineae</taxon>
        <taxon>Arundo</taxon>
    </lineage>
</organism>
<reference evidence="2" key="2">
    <citation type="journal article" date="2015" name="Data Brief">
        <title>Shoot transcriptome of the giant reed, Arundo donax.</title>
        <authorList>
            <person name="Barrero R.A."/>
            <person name="Guerrero F.D."/>
            <person name="Moolhuijzen P."/>
            <person name="Goolsby J.A."/>
            <person name="Tidwell J."/>
            <person name="Bellgard S.E."/>
            <person name="Bellgard M.I."/>
        </authorList>
    </citation>
    <scope>NUCLEOTIDE SEQUENCE</scope>
    <source>
        <tissue evidence="2">Shoot tissue taken approximately 20 cm above the soil surface</tissue>
    </source>
</reference>